<comment type="caution">
    <text evidence="2">The sequence shown here is derived from an EMBL/GenBank/DDBJ whole genome shotgun (WGS) entry which is preliminary data.</text>
</comment>
<evidence type="ECO:0000313" key="2">
    <source>
        <dbReference type="EMBL" id="KAJ5439104.1"/>
    </source>
</evidence>
<keyword evidence="1" id="KW-0732">Signal</keyword>
<dbReference type="GeneID" id="81603727"/>
<dbReference type="RefSeq" id="XP_056762333.1">
    <property type="nucleotide sequence ID" value="XM_056913484.1"/>
</dbReference>
<proteinExistence type="predicted"/>
<dbReference type="AlphaFoldDB" id="A0AAD6C0Y1"/>
<accession>A0AAD6C0Y1</accession>
<reference evidence="2" key="1">
    <citation type="submission" date="2022-12" db="EMBL/GenBank/DDBJ databases">
        <authorList>
            <person name="Petersen C."/>
        </authorList>
    </citation>
    <scope>NUCLEOTIDE SEQUENCE</scope>
    <source>
        <strain evidence="2">IBT 16125</strain>
    </source>
</reference>
<keyword evidence="3" id="KW-1185">Reference proteome</keyword>
<dbReference type="Proteomes" id="UP001213681">
    <property type="component" value="Unassembled WGS sequence"/>
</dbReference>
<protein>
    <submittedName>
        <fullName evidence="2">Uncharacterized protein</fullName>
    </submittedName>
</protein>
<sequence>MHFSNAAALTSALFSTIAFAAPSSEFGWKPLTATVQLANDQSGNYANVVIPVDGVKRPVQELWGNTAVAHNGLVFASTAQLTAFQQTTVCTITEERPYLDASLGAERTSVSLGQPVVDLCSAYIVCECEGMGEFF</sequence>
<evidence type="ECO:0000313" key="3">
    <source>
        <dbReference type="Proteomes" id="UP001213681"/>
    </source>
</evidence>
<evidence type="ECO:0000256" key="1">
    <source>
        <dbReference type="SAM" id="SignalP"/>
    </source>
</evidence>
<dbReference type="EMBL" id="JAPVEA010000008">
    <property type="protein sequence ID" value="KAJ5439104.1"/>
    <property type="molecule type" value="Genomic_DNA"/>
</dbReference>
<gene>
    <name evidence="2" type="ORF">N7458_010102</name>
</gene>
<feature type="chain" id="PRO_5042156617" evidence="1">
    <location>
        <begin position="21"/>
        <end position="135"/>
    </location>
</feature>
<name>A0AAD6C0Y1_9EURO</name>
<reference evidence="2" key="2">
    <citation type="journal article" date="2023" name="IMA Fungus">
        <title>Comparative genomic study of the Penicillium genus elucidates a diverse pangenome and 15 lateral gene transfer events.</title>
        <authorList>
            <person name="Petersen C."/>
            <person name="Sorensen T."/>
            <person name="Nielsen M.R."/>
            <person name="Sondergaard T.E."/>
            <person name="Sorensen J.L."/>
            <person name="Fitzpatrick D.A."/>
            <person name="Frisvad J.C."/>
            <person name="Nielsen K.L."/>
        </authorList>
    </citation>
    <scope>NUCLEOTIDE SEQUENCE</scope>
    <source>
        <strain evidence="2">IBT 16125</strain>
    </source>
</reference>
<organism evidence="2 3">
    <name type="scientific">Penicillium daleae</name>
    <dbReference type="NCBI Taxonomy" id="63821"/>
    <lineage>
        <taxon>Eukaryota</taxon>
        <taxon>Fungi</taxon>
        <taxon>Dikarya</taxon>
        <taxon>Ascomycota</taxon>
        <taxon>Pezizomycotina</taxon>
        <taxon>Eurotiomycetes</taxon>
        <taxon>Eurotiomycetidae</taxon>
        <taxon>Eurotiales</taxon>
        <taxon>Aspergillaceae</taxon>
        <taxon>Penicillium</taxon>
    </lineage>
</organism>
<feature type="signal peptide" evidence="1">
    <location>
        <begin position="1"/>
        <end position="20"/>
    </location>
</feature>